<dbReference type="FunFam" id="1.10.10.10:FF:000001">
    <property type="entry name" value="LysR family transcriptional regulator"/>
    <property type="match status" value="1"/>
</dbReference>
<sequence>MDILSGVQAFVLVAENKSFAAAARHLALSPSAISKLIARLEDHLGVKLLHRNTRSISLTAEGTQFLVRCRHILGEWDNAKNELSQTHAAPSGKLRVSLPDLDGFFLPVISGFTDQFPDICLEVDFSDRLVDIIEEGFDVVVRTGKAADSRLTAKFLTHYRMHLVGSPAYFAKHGVPMTPSDLRYHQCIQYRFAHSGKTEIWPLTDSERTPPLTQSVICNNTEARLQLALMGKGIACIPDFLAEPHIRQGRLVSVLPEYLNWQGTYQLLWAANPHQSPKLRAFIDYFAQYAFRRAD</sequence>
<dbReference type="Gene3D" id="1.10.10.10">
    <property type="entry name" value="Winged helix-like DNA-binding domain superfamily/Winged helix DNA-binding domain"/>
    <property type="match status" value="1"/>
</dbReference>
<accession>A0A2M8S5C8</accession>
<feature type="domain" description="HTH lysR-type" evidence="5">
    <location>
        <begin position="1"/>
        <end position="59"/>
    </location>
</feature>
<dbReference type="InterPro" id="IPR036390">
    <property type="entry name" value="WH_DNA-bd_sf"/>
</dbReference>
<dbReference type="Gene3D" id="3.40.190.290">
    <property type="match status" value="1"/>
</dbReference>
<dbReference type="PROSITE" id="PS50931">
    <property type="entry name" value="HTH_LYSR"/>
    <property type="match status" value="1"/>
</dbReference>
<keyword evidence="4" id="KW-0804">Transcription</keyword>
<evidence type="ECO:0000313" key="6">
    <source>
        <dbReference type="EMBL" id="PJG86355.1"/>
    </source>
</evidence>
<dbReference type="RefSeq" id="WP_100287631.1">
    <property type="nucleotide sequence ID" value="NZ_PHHA01000002.1"/>
</dbReference>
<dbReference type="PANTHER" id="PTHR30537">
    <property type="entry name" value="HTH-TYPE TRANSCRIPTIONAL REGULATOR"/>
    <property type="match status" value="1"/>
</dbReference>
<keyword evidence="3" id="KW-0238">DNA-binding</keyword>
<dbReference type="InterPro" id="IPR036388">
    <property type="entry name" value="WH-like_DNA-bd_sf"/>
</dbReference>
<evidence type="ECO:0000256" key="1">
    <source>
        <dbReference type="ARBA" id="ARBA00009437"/>
    </source>
</evidence>
<dbReference type="OrthoDB" id="8885940at2"/>
<keyword evidence="7" id="KW-1185">Reference proteome</keyword>
<dbReference type="Proteomes" id="UP000229329">
    <property type="component" value="Unassembled WGS sequence"/>
</dbReference>
<protein>
    <submittedName>
        <fullName evidence="6">LysR family transcriptional regulator</fullName>
    </submittedName>
</protein>
<dbReference type="PRINTS" id="PR00039">
    <property type="entry name" value="HTHLYSR"/>
</dbReference>
<name>A0A2M8S5C8_9PAST</name>
<evidence type="ECO:0000259" key="5">
    <source>
        <dbReference type="PROSITE" id="PS50931"/>
    </source>
</evidence>
<dbReference type="GO" id="GO:0043565">
    <property type="term" value="F:sequence-specific DNA binding"/>
    <property type="evidence" value="ECO:0007669"/>
    <property type="project" value="TreeGrafter"/>
</dbReference>
<dbReference type="InterPro" id="IPR058163">
    <property type="entry name" value="LysR-type_TF_proteobact-type"/>
</dbReference>
<dbReference type="InterPro" id="IPR000847">
    <property type="entry name" value="LysR_HTH_N"/>
</dbReference>
<gene>
    <name evidence="6" type="ORF">CVP05_00650</name>
</gene>
<organism evidence="6 7">
    <name type="scientific">Conservatibacter flavescens</name>
    <dbReference type="NCBI Taxonomy" id="28161"/>
    <lineage>
        <taxon>Bacteria</taxon>
        <taxon>Pseudomonadati</taxon>
        <taxon>Pseudomonadota</taxon>
        <taxon>Gammaproteobacteria</taxon>
        <taxon>Pasteurellales</taxon>
        <taxon>Pasteurellaceae</taxon>
        <taxon>Conservatibacter</taxon>
    </lineage>
</organism>
<evidence type="ECO:0000313" key="7">
    <source>
        <dbReference type="Proteomes" id="UP000229329"/>
    </source>
</evidence>
<proteinExistence type="inferred from homology"/>
<dbReference type="Pfam" id="PF00126">
    <property type="entry name" value="HTH_1"/>
    <property type="match status" value="1"/>
</dbReference>
<dbReference type="GO" id="GO:0006351">
    <property type="term" value="P:DNA-templated transcription"/>
    <property type="evidence" value="ECO:0007669"/>
    <property type="project" value="TreeGrafter"/>
</dbReference>
<dbReference type="GO" id="GO:0003700">
    <property type="term" value="F:DNA-binding transcription factor activity"/>
    <property type="evidence" value="ECO:0007669"/>
    <property type="project" value="InterPro"/>
</dbReference>
<dbReference type="InterPro" id="IPR005119">
    <property type="entry name" value="LysR_subst-bd"/>
</dbReference>
<evidence type="ECO:0000256" key="2">
    <source>
        <dbReference type="ARBA" id="ARBA00023015"/>
    </source>
</evidence>
<evidence type="ECO:0000256" key="3">
    <source>
        <dbReference type="ARBA" id="ARBA00023125"/>
    </source>
</evidence>
<comment type="caution">
    <text evidence="6">The sequence shown here is derived from an EMBL/GenBank/DDBJ whole genome shotgun (WGS) entry which is preliminary data.</text>
</comment>
<reference evidence="6 7" key="1">
    <citation type="submission" date="2017-11" db="EMBL/GenBank/DDBJ databases">
        <title>Reclassification of Bisgaard taxon 7 as Conservatibacter flavescens gen. nov., sp. nov.</title>
        <authorList>
            <person name="Christensen H."/>
        </authorList>
    </citation>
    <scope>NUCLEOTIDE SEQUENCE [LARGE SCALE GENOMIC DNA]</scope>
    <source>
        <strain evidence="6 7">7_4</strain>
    </source>
</reference>
<comment type="similarity">
    <text evidence="1">Belongs to the LysR transcriptional regulatory family.</text>
</comment>
<dbReference type="EMBL" id="PHHA01000002">
    <property type="protein sequence ID" value="PJG86355.1"/>
    <property type="molecule type" value="Genomic_DNA"/>
</dbReference>
<keyword evidence="2" id="KW-0805">Transcription regulation</keyword>
<dbReference type="AlphaFoldDB" id="A0A2M8S5C8"/>
<dbReference type="PANTHER" id="PTHR30537:SF72">
    <property type="entry name" value="LYSR FAMILY TRANSCRIPTIONAL REGULATOR"/>
    <property type="match status" value="1"/>
</dbReference>
<dbReference type="SUPFAM" id="SSF46785">
    <property type="entry name" value="Winged helix' DNA-binding domain"/>
    <property type="match status" value="1"/>
</dbReference>
<dbReference type="CDD" id="cd08476">
    <property type="entry name" value="PBP2_CrgA_like_7"/>
    <property type="match status" value="1"/>
</dbReference>
<dbReference type="SUPFAM" id="SSF53850">
    <property type="entry name" value="Periplasmic binding protein-like II"/>
    <property type="match status" value="1"/>
</dbReference>
<evidence type="ECO:0000256" key="4">
    <source>
        <dbReference type="ARBA" id="ARBA00023163"/>
    </source>
</evidence>
<dbReference type="Pfam" id="PF03466">
    <property type="entry name" value="LysR_substrate"/>
    <property type="match status" value="1"/>
</dbReference>